<dbReference type="Gene3D" id="3.40.50.1820">
    <property type="entry name" value="alpha/beta hydrolase"/>
    <property type="match status" value="1"/>
</dbReference>
<name>A0ABX6NCA2_9BURK</name>
<dbReference type="Proteomes" id="UP000501130">
    <property type="component" value="Chromosome"/>
</dbReference>
<evidence type="ECO:0000259" key="1">
    <source>
        <dbReference type="Pfam" id="PF01764"/>
    </source>
</evidence>
<evidence type="ECO:0000313" key="2">
    <source>
        <dbReference type="EMBL" id="QJR31202.1"/>
    </source>
</evidence>
<dbReference type="InterPro" id="IPR051218">
    <property type="entry name" value="Sec_MonoDiacylglyc_Lipase"/>
</dbReference>
<evidence type="ECO:0000313" key="3">
    <source>
        <dbReference type="Proteomes" id="UP000501130"/>
    </source>
</evidence>
<dbReference type="PANTHER" id="PTHR45856">
    <property type="entry name" value="ALPHA/BETA-HYDROLASES SUPERFAMILY PROTEIN"/>
    <property type="match status" value="1"/>
</dbReference>
<dbReference type="InterPro" id="IPR002921">
    <property type="entry name" value="Fungal_lipase-type"/>
</dbReference>
<dbReference type="InterPro" id="IPR029058">
    <property type="entry name" value="AB_hydrolase_fold"/>
</dbReference>
<accession>A0ABX6NCA2</accession>
<dbReference type="EMBL" id="CP053084">
    <property type="protein sequence ID" value="QJR31202.1"/>
    <property type="molecule type" value="Genomic_DNA"/>
</dbReference>
<gene>
    <name evidence="2" type="ORF">HKT17_14095</name>
</gene>
<sequence>MELPFVNIDSLRIITATSGLITPVSSGFGFMAQLNGGRSREIVIATRGTTHCREDYGTDINAIPTLGPTGHAIHKGFGTTFKSYVQQLNEFIRQQNLGFKPTAVHCMGHSLGGALANLNAAACAELGLNSYLYTVAAPRVGMVPYAEHLSKKMKAAHVYRVANEADVVTMLPTYPFVHSPYVHGTYLFEGGMLKINPMQHKLAIGYSSMVNGSWKQMQSLTQGKQQQLENSLYPANNKEAGQFEQLAKMPGAMFSGRLLKLINKAIHDMLSRLGAQSLLSVGHYGTGAFTVLDQMAEILARYAQASHKQAKEVAGMLNAVMAYLGRATHTVADASVVTIRWVFNLLHLSVNTMAKQAIQLVGR</sequence>
<keyword evidence="3" id="KW-1185">Reference proteome</keyword>
<feature type="domain" description="Fungal lipase-type" evidence="1">
    <location>
        <begin position="43"/>
        <end position="173"/>
    </location>
</feature>
<dbReference type="PANTHER" id="PTHR45856:SF24">
    <property type="entry name" value="FUNGAL LIPASE-LIKE DOMAIN-CONTAINING PROTEIN"/>
    <property type="match status" value="1"/>
</dbReference>
<dbReference type="SUPFAM" id="SSF53474">
    <property type="entry name" value="alpha/beta-Hydrolases"/>
    <property type="match status" value="1"/>
</dbReference>
<reference evidence="2 3" key="1">
    <citation type="submission" date="2020-05" db="EMBL/GenBank/DDBJ databases">
        <title>Compete genome of Limnobacter sp. SAORIC-580.</title>
        <authorList>
            <person name="Song J."/>
            <person name="Cho J.-C."/>
        </authorList>
    </citation>
    <scope>NUCLEOTIDE SEQUENCE [LARGE SCALE GENOMIC DNA]</scope>
    <source>
        <strain evidence="2 3">SAORIC-580</strain>
    </source>
</reference>
<proteinExistence type="predicted"/>
<protein>
    <submittedName>
        <fullName evidence="2">Lipase</fullName>
    </submittedName>
</protein>
<dbReference type="Pfam" id="PF01764">
    <property type="entry name" value="Lipase_3"/>
    <property type="match status" value="1"/>
</dbReference>
<organism evidence="2 3">
    <name type="scientific">Limnobacter profundi</name>
    <dbReference type="NCBI Taxonomy" id="2732163"/>
    <lineage>
        <taxon>Bacteria</taxon>
        <taxon>Pseudomonadati</taxon>
        <taxon>Pseudomonadota</taxon>
        <taxon>Betaproteobacteria</taxon>
        <taxon>Burkholderiales</taxon>
        <taxon>Burkholderiaceae</taxon>
        <taxon>Limnobacter</taxon>
    </lineage>
</organism>